<keyword evidence="1" id="KW-0812">Transmembrane</keyword>
<dbReference type="AlphaFoldDB" id="A0A1G9A034"/>
<dbReference type="STRING" id="426701.SAMN04488098_101727"/>
<feature type="transmembrane region" description="Helical" evidence="1">
    <location>
        <begin position="76"/>
        <end position="94"/>
    </location>
</feature>
<dbReference type="EMBL" id="FNFK01000017">
    <property type="protein sequence ID" value="SDK20718.1"/>
    <property type="molecule type" value="Genomic_DNA"/>
</dbReference>
<proteinExistence type="predicted"/>
<accession>A0A1G9A034</accession>
<keyword evidence="1" id="KW-0472">Membrane</keyword>
<evidence type="ECO:0000313" key="2">
    <source>
        <dbReference type="EMBL" id="SDK20718.1"/>
    </source>
</evidence>
<sequence length="137" mass="15600">MNRETMKTAVTGTVLFVAGVVSLFLHINDDGLFAFILLAYGAWEIGEAASDYYFGDQDEEEDRSWEEIKNGFKADVAKITIPLILTMLVEVVMIGTGFRLFTFIAYILTLIIYLMFIGIFSYFELKDQEDTSCQFKD</sequence>
<name>A0A1G9A034_9LACT</name>
<evidence type="ECO:0000256" key="1">
    <source>
        <dbReference type="SAM" id="Phobius"/>
    </source>
</evidence>
<feature type="transmembrane region" description="Helical" evidence="1">
    <location>
        <begin position="9"/>
        <end position="27"/>
    </location>
</feature>
<dbReference type="OrthoDB" id="2165919at2"/>
<gene>
    <name evidence="2" type="ORF">SAMN04488098_101727</name>
</gene>
<protein>
    <submittedName>
        <fullName evidence="2">Uncharacterized protein</fullName>
    </submittedName>
</protein>
<dbReference type="RefSeq" id="WP_091266478.1">
    <property type="nucleotide sequence ID" value="NZ_FNFK01000017.1"/>
</dbReference>
<keyword evidence="3" id="KW-1185">Reference proteome</keyword>
<feature type="transmembrane region" description="Helical" evidence="1">
    <location>
        <begin position="100"/>
        <end position="123"/>
    </location>
</feature>
<organism evidence="2 3">
    <name type="scientific">Alkalibacterium thalassium</name>
    <dbReference type="NCBI Taxonomy" id="426701"/>
    <lineage>
        <taxon>Bacteria</taxon>
        <taxon>Bacillati</taxon>
        <taxon>Bacillota</taxon>
        <taxon>Bacilli</taxon>
        <taxon>Lactobacillales</taxon>
        <taxon>Carnobacteriaceae</taxon>
        <taxon>Alkalibacterium</taxon>
    </lineage>
</organism>
<reference evidence="3" key="1">
    <citation type="submission" date="2016-10" db="EMBL/GenBank/DDBJ databases">
        <authorList>
            <person name="Varghese N."/>
            <person name="Submissions S."/>
        </authorList>
    </citation>
    <scope>NUCLEOTIDE SEQUENCE [LARGE SCALE GENOMIC DNA]</scope>
    <source>
        <strain evidence="3">DSM 19181</strain>
    </source>
</reference>
<evidence type="ECO:0000313" key="3">
    <source>
        <dbReference type="Proteomes" id="UP000199433"/>
    </source>
</evidence>
<dbReference type="Proteomes" id="UP000199433">
    <property type="component" value="Unassembled WGS sequence"/>
</dbReference>
<keyword evidence="1" id="KW-1133">Transmembrane helix</keyword>